<gene>
    <name evidence="5" type="ORF">GCM10023195_31400</name>
</gene>
<evidence type="ECO:0000259" key="4">
    <source>
        <dbReference type="PROSITE" id="PS51762"/>
    </source>
</evidence>
<dbReference type="EMBL" id="BAABHJ010000008">
    <property type="protein sequence ID" value="GAA4608093.1"/>
    <property type="molecule type" value="Genomic_DNA"/>
</dbReference>
<evidence type="ECO:0000313" key="5">
    <source>
        <dbReference type="EMBL" id="GAA4608093.1"/>
    </source>
</evidence>
<keyword evidence="3" id="KW-0732">Signal</keyword>
<dbReference type="InterPro" id="IPR000757">
    <property type="entry name" value="Beta-glucanase-like"/>
</dbReference>
<evidence type="ECO:0000256" key="3">
    <source>
        <dbReference type="SAM" id="SignalP"/>
    </source>
</evidence>
<comment type="caution">
    <text evidence="5">The sequence shown here is derived from an EMBL/GenBank/DDBJ whole genome shotgun (WGS) entry which is preliminary data.</text>
</comment>
<dbReference type="InterPro" id="IPR013320">
    <property type="entry name" value="ConA-like_dom_sf"/>
</dbReference>
<feature type="signal peptide" evidence="3">
    <location>
        <begin position="1"/>
        <end position="25"/>
    </location>
</feature>
<protein>
    <recommendedName>
        <fullName evidence="4">GH16 domain-containing protein</fullName>
    </recommendedName>
</protein>
<feature type="region of interest" description="Disordered" evidence="2">
    <location>
        <begin position="30"/>
        <end position="72"/>
    </location>
</feature>
<evidence type="ECO:0000313" key="6">
    <source>
        <dbReference type="Proteomes" id="UP001500212"/>
    </source>
</evidence>
<dbReference type="PANTHER" id="PTHR10963">
    <property type="entry name" value="GLYCOSYL HYDROLASE-RELATED"/>
    <property type="match status" value="1"/>
</dbReference>
<evidence type="ECO:0000256" key="1">
    <source>
        <dbReference type="ARBA" id="ARBA00006865"/>
    </source>
</evidence>
<dbReference type="PROSITE" id="PS51762">
    <property type="entry name" value="GH16_2"/>
    <property type="match status" value="1"/>
</dbReference>
<dbReference type="Gene3D" id="2.60.120.200">
    <property type="match status" value="1"/>
</dbReference>
<accession>A0ABP8THD9</accession>
<dbReference type="Pfam" id="PF00722">
    <property type="entry name" value="Glyco_hydro_16"/>
    <property type="match status" value="1"/>
</dbReference>
<dbReference type="Proteomes" id="UP001500212">
    <property type="component" value="Unassembled WGS sequence"/>
</dbReference>
<feature type="compositionally biased region" description="Low complexity" evidence="2">
    <location>
        <begin position="37"/>
        <end position="50"/>
    </location>
</feature>
<feature type="chain" id="PRO_5046729563" description="GH16 domain-containing protein" evidence="3">
    <location>
        <begin position="26"/>
        <end position="290"/>
    </location>
</feature>
<dbReference type="PROSITE" id="PS51257">
    <property type="entry name" value="PROKAR_LIPOPROTEIN"/>
    <property type="match status" value="1"/>
</dbReference>
<feature type="domain" description="GH16" evidence="4">
    <location>
        <begin position="44"/>
        <end position="288"/>
    </location>
</feature>
<keyword evidence="6" id="KW-1185">Reference proteome</keyword>
<proteinExistence type="inferred from homology"/>
<dbReference type="CDD" id="cd00413">
    <property type="entry name" value="Glyco_hydrolase_16"/>
    <property type="match status" value="1"/>
</dbReference>
<organism evidence="5 6">
    <name type="scientific">Actinoallomurus liliacearum</name>
    <dbReference type="NCBI Taxonomy" id="1080073"/>
    <lineage>
        <taxon>Bacteria</taxon>
        <taxon>Bacillati</taxon>
        <taxon>Actinomycetota</taxon>
        <taxon>Actinomycetes</taxon>
        <taxon>Streptosporangiales</taxon>
        <taxon>Thermomonosporaceae</taxon>
        <taxon>Actinoallomurus</taxon>
    </lineage>
</organism>
<dbReference type="SUPFAM" id="SSF49899">
    <property type="entry name" value="Concanavalin A-like lectins/glucanases"/>
    <property type="match status" value="1"/>
</dbReference>
<evidence type="ECO:0000256" key="2">
    <source>
        <dbReference type="SAM" id="MobiDB-lite"/>
    </source>
</evidence>
<sequence>MPMALRFARTAVLALAIAAAGCSSGGRGPIAAPPTMAPSGPAADDGTAAPTPAPSVSDELRTTRPSGAPSARAYGRWGRPVLYDDFGSDRLDPRKWQVYDAPNALSHPGSPAGVHVANGRLRLVGGLYDGKDQSAGVVSRLAQTYGRWEARIRADRGSGYSATAFLWPTRLGAPEFAEIDFAEIIDGTRRTGGLFIHHGADDRQLAKIARVDFTRWHTVAVDWLPQKLTFWVDGKAVWTYEGPYVPKQADMHLNLRNETADGFHRMADTPQRVTMEVDWIRVFRAPGINR</sequence>
<name>A0ABP8THD9_9ACTN</name>
<dbReference type="PANTHER" id="PTHR10963:SF55">
    <property type="entry name" value="GLYCOSIDE HYDROLASE FAMILY 16 PROTEIN"/>
    <property type="match status" value="1"/>
</dbReference>
<reference evidence="6" key="1">
    <citation type="journal article" date="2019" name="Int. J. Syst. Evol. Microbiol.">
        <title>The Global Catalogue of Microorganisms (GCM) 10K type strain sequencing project: providing services to taxonomists for standard genome sequencing and annotation.</title>
        <authorList>
            <consortium name="The Broad Institute Genomics Platform"/>
            <consortium name="The Broad Institute Genome Sequencing Center for Infectious Disease"/>
            <person name="Wu L."/>
            <person name="Ma J."/>
        </authorList>
    </citation>
    <scope>NUCLEOTIDE SEQUENCE [LARGE SCALE GENOMIC DNA]</scope>
    <source>
        <strain evidence="6">JCM 17938</strain>
    </source>
</reference>
<dbReference type="InterPro" id="IPR050546">
    <property type="entry name" value="Glycosyl_Hydrlase_16"/>
</dbReference>
<comment type="similarity">
    <text evidence="1">Belongs to the glycosyl hydrolase 16 family.</text>
</comment>